<feature type="domain" description="DNA primase/polymerase bifunctional N-terminal" evidence="2">
    <location>
        <begin position="10"/>
        <end position="184"/>
    </location>
</feature>
<reference evidence="3 4" key="1">
    <citation type="submission" date="2021-01" db="EMBL/GenBank/DDBJ databases">
        <title>Genome Sequencing of Type Strains.</title>
        <authorList>
            <person name="Lemaire J.F."/>
            <person name="Inderbitzin P."/>
            <person name="Collins S.B."/>
            <person name="Wespe N."/>
            <person name="Knight-Connoni V."/>
        </authorList>
    </citation>
    <scope>NUCLEOTIDE SEQUENCE [LARGE SCALE GENOMIC DNA]</scope>
    <source>
        <strain evidence="3 4">DSM 14730</strain>
    </source>
</reference>
<dbReference type="EMBL" id="JAFHKS010000037">
    <property type="protein sequence ID" value="MBN3543914.1"/>
    <property type="molecule type" value="Genomic_DNA"/>
</dbReference>
<dbReference type="SUPFAM" id="SSF56747">
    <property type="entry name" value="Prim-pol domain"/>
    <property type="match status" value="1"/>
</dbReference>
<evidence type="ECO:0000259" key="2">
    <source>
        <dbReference type="SMART" id="SM00943"/>
    </source>
</evidence>
<dbReference type="RefSeq" id="WP_188404575.1">
    <property type="nucleotide sequence ID" value="NZ_BMCE01000008.1"/>
</dbReference>
<name>A0ABS2Z7D3_9BACL</name>
<dbReference type="SMART" id="SM00943">
    <property type="entry name" value="Prim-Pol"/>
    <property type="match status" value="1"/>
</dbReference>
<evidence type="ECO:0000313" key="4">
    <source>
        <dbReference type="Proteomes" id="UP001319060"/>
    </source>
</evidence>
<proteinExistence type="predicted"/>
<comment type="caution">
    <text evidence="3">The sequence shown here is derived from an EMBL/GenBank/DDBJ whole genome shotgun (WGS) entry which is preliminary data.</text>
</comment>
<feature type="domain" description="Primase C-terminal 1" evidence="1">
    <location>
        <begin position="206"/>
        <end position="270"/>
    </location>
</feature>
<gene>
    <name evidence="3" type="ORF">JYA64_01195</name>
</gene>
<dbReference type="CDD" id="cd04859">
    <property type="entry name" value="Prim_Pol"/>
    <property type="match status" value="1"/>
</dbReference>
<organism evidence="3 4">
    <name type="scientific">Fictibacillus barbaricus</name>
    <dbReference type="NCBI Taxonomy" id="182136"/>
    <lineage>
        <taxon>Bacteria</taxon>
        <taxon>Bacillati</taxon>
        <taxon>Bacillota</taxon>
        <taxon>Bacilli</taxon>
        <taxon>Bacillales</taxon>
        <taxon>Fictibacillaceae</taxon>
        <taxon>Fictibacillus</taxon>
    </lineage>
</organism>
<evidence type="ECO:0000313" key="3">
    <source>
        <dbReference type="EMBL" id="MBN3543914.1"/>
    </source>
</evidence>
<protein>
    <submittedName>
        <fullName evidence="3">Bifunctional DNA primase/polymerase</fullName>
    </submittedName>
</protein>
<accession>A0ABS2Z7D3</accession>
<dbReference type="SMART" id="SM00942">
    <property type="entry name" value="PriCT_1"/>
    <property type="match status" value="1"/>
</dbReference>
<dbReference type="InterPro" id="IPR015330">
    <property type="entry name" value="DNA_primase/pol_bifunc_N"/>
</dbReference>
<dbReference type="Pfam" id="PF09250">
    <property type="entry name" value="Prim-Pol"/>
    <property type="match status" value="1"/>
</dbReference>
<keyword evidence="4" id="KW-1185">Reference proteome</keyword>
<evidence type="ECO:0000259" key="1">
    <source>
        <dbReference type="SMART" id="SM00942"/>
    </source>
</evidence>
<dbReference type="Pfam" id="PF08708">
    <property type="entry name" value="PriCT_1"/>
    <property type="match status" value="1"/>
</dbReference>
<dbReference type="Proteomes" id="UP001319060">
    <property type="component" value="Unassembled WGS sequence"/>
</dbReference>
<sequence length="286" mass="31798">MNISINGKAALAYASKLKWAVFPLHTPLNKRCTCNNPNCKSIGKHPRVKNGLKAATTNINVIRNWWKQWPEANIGIATGEPSGFIALDIDPRHGGDESLLKLKKQYSPLPCTVEAVTGGGGCHILFKNPGLIKNRTNILPGLDVRGEGGYIVGSPSLHISGNKYEWELSCRPLEVPLEDMPLWLLNLVADPIWNKQIKKSEGYWIEVLHGVGEGERNVTAASFAGYLLRHGIAAPIAFELMILWNERNDPPQTIEELESTFHSILCRETKRLRGGKKNGYRYRTNG</sequence>
<dbReference type="InterPro" id="IPR014820">
    <property type="entry name" value="PriCT_1"/>
</dbReference>